<comment type="caution">
    <text evidence="2">The sequence shown here is derived from an EMBL/GenBank/DDBJ whole genome shotgun (WGS) entry which is preliminary data.</text>
</comment>
<protein>
    <submittedName>
        <fullName evidence="2">Uncharacterized protein</fullName>
    </submittedName>
</protein>
<evidence type="ECO:0000313" key="3">
    <source>
        <dbReference type="Proteomes" id="UP000487882"/>
    </source>
</evidence>
<evidence type="ECO:0000256" key="1">
    <source>
        <dbReference type="SAM" id="MobiDB-lite"/>
    </source>
</evidence>
<name>A0A7K1J4N0_9BIFI</name>
<feature type="region of interest" description="Disordered" evidence="1">
    <location>
        <begin position="1"/>
        <end position="25"/>
    </location>
</feature>
<reference evidence="2 3" key="1">
    <citation type="submission" date="2019-09" db="EMBL/GenBank/DDBJ databases">
        <title>Bifidobacterium canis sp. nov., isolated from the digestive tract of German Shepherd dog puppy.</title>
        <authorList>
            <person name="Bunesova V."/>
        </authorList>
    </citation>
    <scope>NUCLEOTIDE SEQUENCE [LARGE SCALE GENOMIC DNA]</scope>
    <source>
        <strain evidence="2 3">GSD1FS</strain>
    </source>
</reference>
<sequence length="38" mass="3992">MSRENNADVQSGKEAANTAVNGSGEPELKKSLKIAIFS</sequence>
<gene>
    <name evidence="2" type="ORF">GSD1FS_0727</name>
</gene>
<dbReference type="Proteomes" id="UP000487882">
    <property type="component" value="Unassembled WGS sequence"/>
</dbReference>
<accession>A0A7K1J4N0</accession>
<dbReference type="EMBL" id="WNLP01000002">
    <property type="protein sequence ID" value="MUH59405.1"/>
    <property type="molecule type" value="Genomic_DNA"/>
</dbReference>
<keyword evidence="3" id="KW-1185">Reference proteome</keyword>
<evidence type="ECO:0000313" key="2">
    <source>
        <dbReference type="EMBL" id="MUH59405.1"/>
    </source>
</evidence>
<dbReference type="AlphaFoldDB" id="A0A7K1J4N0"/>
<organism evidence="2 3">
    <name type="scientific">Bifidobacterium canis</name>
    <dbReference type="NCBI Taxonomy" id="2610880"/>
    <lineage>
        <taxon>Bacteria</taxon>
        <taxon>Bacillati</taxon>
        <taxon>Actinomycetota</taxon>
        <taxon>Actinomycetes</taxon>
        <taxon>Bifidobacteriales</taxon>
        <taxon>Bifidobacteriaceae</taxon>
        <taxon>Bifidobacterium</taxon>
    </lineage>
</organism>
<proteinExistence type="predicted"/>